<dbReference type="EMBL" id="JANVFO010000001">
    <property type="protein sequence ID" value="KAJ3737659.1"/>
    <property type="molecule type" value="Genomic_DNA"/>
</dbReference>
<keyword evidence="3" id="KW-1185">Reference proteome</keyword>
<name>A0AA38JSW2_9AGAR</name>
<feature type="chain" id="PRO_5041232086" evidence="1">
    <location>
        <begin position="26"/>
        <end position="292"/>
    </location>
</feature>
<comment type="caution">
    <text evidence="2">The sequence shown here is derived from an EMBL/GenBank/DDBJ whole genome shotgun (WGS) entry which is preliminary data.</text>
</comment>
<evidence type="ECO:0000256" key="1">
    <source>
        <dbReference type="SAM" id="SignalP"/>
    </source>
</evidence>
<evidence type="ECO:0000313" key="2">
    <source>
        <dbReference type="EMBL" id="KAJ3737659.1"/>
    </source>
</evidence>
<protein>
    <submittedName>
        <fullName evidence="2">Uncharacterized protein</fullName>
    </submittedName>
</protein>
<evidence type="ECO:0000313" key="3">
    <source>
        <dbReference type="Proteomes" id="UP001176059"/>
    </source>
</evidence>
<feature type="signal peptide" evidence="1">
    <location>
        <begin position="1"/>
        <end position="25"/>
    </location>
</feature>
<reference evidence="2" key="1">
    <citation type="submission" date="2022-08" db="EMBL/GenBank/DDBJ databases">
        <authorList>
            <consortium name="DOE Joint Genome Institute"/>
            <person name="Min B."/>
            <person name="Sierra-Patev S."/>
            <person name="Naranjo-Ortiz M."/>
            <person name="Looney B."/>
            <person name="Konkel Z."/>
            <person name="Slot J.C."/>
            <person name="Sakamoto Y."/>
            <person name="Steenwyk J.L."/>
            <person name="Rokas A."/>
            <person name="Carro J."/>
            <person name="Camarero S."/>
            <person name="Ferreira P."/>
            <person name="Molpeceres G."/>
            <person name="Ruiz-duenas F.J."/>
            <person name="Serrano A."/>
            <person name="Henrissat B."/>
            <person name="Drula E."/>
            <person name="Hughes K.W."/>
            <person name="Mata J.L."/>
            <person name="Ishikawa N.K."/>
            <person name="Vargas-Isla R."/>
            <person name="Ushijima S."/>
            <person name="Smith C.A."/>
            <person name="Ahrendt S."/>
            <person name="Andreopoulos W."/>
            <person name="He G."/>
            <person name="LaButti K."/>
            <person name="Lipzen A."/>
            <person name="Ng V."/>
            <person name="Riley R."/>
            <person name="Sandor L."/>
            <person name="Barry K."/>
            <person name="Martinez A.T."/>
            <person name="Xiao Y."/>
            <person name="Gibbons J.G."/>
            <person name="Terashima K."/>
            <person name="Hibbett D.S."/>
            <person name="Grigoriev I.V."/>
        </authorList>
    </citation>
    <scope>NUCLEOTIDE SEQUENCE</scope>
    <source>
        <strain evidence="2">ET3784</strain>
    </source>
</reference>
<dbReference type="Proteomes" id="UP001176059">
    <property type="component" value="Unassembled WGS sequence"/>
</dbReference>
<proteinExistence type="predicted"/>
<organism evidence="2 3">
    <name type="scientific">Lentinula guzmanii</name>
    <dbReference type="NCBI Taxonomy" id="2804957"/>
    <lineage>
        <taxon>Eukaryota</taxon>
        <taxon>Fungi</taxon>
        <taxon>Dikarya</taxon>
        <taxon>Basidiomycota</taxon>
        <taxon>Agaricomycotina</taxon>
        <taxon>Agaricomycetes</taxon>
        <taxon>Agaricomycetidae</taxon>
        <taxon>Agaricales</taxon>
        <taxon>Marasmiineae</taxon>
        <taxon>Omphalotaceae</taxon>
        <taxon>Lentinula</taxon>
    </lineage>
</organism>
<dbReference type="AlphaFoldDB" id="A0AA38JSW2"/>
<keyword evidence="1" id="KW-0732">Signal</keyword>
<accession>A0AA38JSW2</accession>
<reference evidence="2" key="2">
    <citation type="journal article" date="2023" name="Proc. Natl. Acad. Sci. U.S.A.">
        <title>A global phylogenomic analysis of the shiitake genus Lentinula.</title>
        <authorList>
            <person name="Sierra-Patev S."/>
            <person name="Min B."/>
            <person name="Naranjo-Ortiz M."/>
            <person name="Looney B."/>
            <person name="Konkel Z."/>
            <person name="Slot J.C."/>
            <person name="Sakamoto Y."/>
            <person name="Steenwyk J.L."/>
            <person name="Rokas A."/>
            <person name="Carro J."/>
            <person name="Camarero S."/>
            <person name="Ferreira P."/>
            <person name="Molpeceres G."/>
            <person name="Ruiz-Duenas F.J."/>
            <person name="Serrano A."/>
            <person name="Henrissat B."/>
            <person name="Drula E."/>
            <person name="Hughes K.W."/>
            <person name="Mata J.L."/>
            <person name="Ishikawa N.K."/>
            <person name="Vargas-Isla R."/>
            <person name="Ushijima S."/>
            <person name="Smith C.A."/>
            <person name="Donoghue J."/>
            <person name="Ahrendt S."/>
            <person name="Andreopoulos W."/>
            <person name="He G."/>
            <person name="LaButti K."/>
            <person name="Lipzen A."/>
            <person name="Ng V."/>
            <person name="Riley R."/>
            <person name="Sandor L."/>
            <person name="Barry K."/>
            <person name="Martinez A.T."/>
            <person name="Xiao Y."/>
            <person name="Gibbons J.G."/>
            <person name="Terashima K."/>
            <person name="Grigoriev I.V."/>
            <person name="Hibbett D."/>
        </authorList>
    </citation>
    <scope>NUCLEOTIDE SEQUENCE</scope>
    <source>
        <strain evidence="2">ET3784</strain>
    </source>
</reference>
<gene>
    <name evidence="2" type="ORF">DFJ43DRAFT_1045692</name>
</gene>
<sequence>MTLHLSPSHLLVTVFLLSSLFTTLAVPRNEDDHNLGSTPLELCSNRASGSWFLKVSPTVIFHAIEDHTGQWNARKGQYLLNYQTTCVDVGTVCWAATTGTPKKRVTSHNALLAIKATSSFDYVGKGLRYLLETEVWEVNWDSWKRGDQDSYLKIYDEYLKINSPPAALELCHDPGSNSFRTLKLGATAFHAVADRTGRMKIAKTRCSSRTKCINLGTVHYGELAARQAESQVHAKLLAIEATSEFDFVGKGLHYLLDLNIWDPNWQSWMGGDHNSYSKFYIDYLANIHYTSV</sequence>